<protein>
    <submittedName>
        <fullName evidence="2">Uncharacterized protein</fullName>
    </submittedName>
</protein>
<dbReference type="EMBL" id="GDIQ01051578">
    <property type="protein sequence ID" value="JAN43159.1"/>
    <property type="molecule type" value="Transcribed_RNA"/>
</dbReference>
<name>A0A0P5A8V2_9CRUS</name>
<reference evidence="2" key="3">
    <citation type="submission" date="2015-10" db="EMBL/GenBank/DDBJ databases">
        <authorList>
            <person name="Gilbert D.G."/>
        </authorList>
    </citation>
    <scope>NUCLEOTIDE SEQUENCE</scope>
</reference>
<evidence type="ECO:0000256" key="1">
    <source>
        <dbReference type="SAM" id="MobiDB-lite"/>
    </source>
</evidence>
<sequence length="67" mass="7498">MCTLKRIVDVSSSSSSSKKQKQEYIQNEGKKKINKLHRLSNGPSATMHHSFNGRPSYFLSCATLHSS</sequence>
<reference evidence="3" key="2">
    <citation type="submission" date="2015-10" db="EMBL/GenBank/DDBJ databases">
        <title>EvidentialGene: Evidence-directed Construction of Complete mRNA Transcriptomes without Genomes.</title>
        <authorList>
            <person name="Gilbert D.G."/>
        </authorList>
    </citation>
    <scope>NUCLEOTIDE SEQUENCE</scope>
</reference>
<evidence type="ECO:0000313" key="2">
    <source>
        <dbReference type="EMBL" id="JAJ16550.1"/>
    </source>
</evidence>
<feature type="region of interest" description="Disordered" evidence="1">
    <location>
        <begin position="1"/>
        <end position="34"/>
    </location>
</feature>
<evidence type="ECO:0000313" key="3">
    <source>
        <dbReference type="EMBL" id="JAN43159.1"/>
    </source>
</evidence>
<dbReference type="EMBL" id="GDIP01206852">
    <property type="protein sequence ID" value="JAJ16550.1"/>
    <property type="molecule type" value="Transcribed_RNA"/>
</dbReference>
<accession>A0A0P5A8V2</accession>
<dbReference type="AlphaFoldDB" id="A0A0P5A8V2"/>
<reference evidence="2" key="1">
    <citation type="submission" date="2015-10" db="EMBL/GenBank/DDBJ databases">
        <title>Daphnia magna gene sets from two clonal populations assembled and annotated with EvidentialGene.</title>
        <authorList>
            <person name="Gilbert D."/>
            <person name="Podicheti R."/>
            <person name="Orsini L."/>
            <person name="Colbourne J."/>
            <person name="Pfrender M."/>
        </authorList>
    </citation>
    <scope>NUCLEOTIDE SEQUENCE</scope>
</reference>
<proteinExistence type="predicted"/>
<organism evidence="2">
    <name type="scientific">Daphnia magna</name>
    <dbReference type="NCBI Taxonomy" id="35525"/>
    <lineage>
        <taxon>Eukaryota</taxon>
        <taxon>Metazoa</taxon>
        <taxon>Ecdysozoa</taxon>
        <taxon>Arthropoda</taxon>
        <taxon>Crustacea</taxon>
        <taxon>Branchiopoda</taxon>
        <taxon>Diplostraca</taxon>
        <taxon>Cladocera</taxon>
        <taxon>Anomopoda</taxon>
        <taxon>Daphniidae</taxon>
        <taxon>Daphnia</taxon>
    </lineage>
</organism>